<dbReference type="Proteomes" id="UP001321473">
    <property type="component" value="Unassembled WGS sequence"/>
</dbReference>
<feature type="compositionally biased region" description="Pro residues" evidence="1">
    <location>
        <begin position="354"/>
        <end position="374"/>
    </location>
</feature>
<name>A0AAQ4DAI9_AMBAM</name>
<feature type="signal peptide" evidence="3">
    <location>
        <begin position="1"/>
        <end position="25"/>
    </location>
</feature>
<evidence type="ECO:0000313" key="4">
    <source>
        <dbReference type="EMBL" id="KAK8759479.1"/>
    </source>
</evidence>
<feature type="chain" id="PRO_5042887867" evidence="3">
    <location>
        <begin position="26"/>
        <end position="418"/>
    </location>
</feature>
<dbReference type="AlphaFoldDB" id="A0AAQ4DAI9"/>
<feature type="compositionally biased region" description="Low complexity" evidence="1">
    <location>
        <begin position="158"/>
        <end position="173"/>
    </location>
</feature>
<feature type="region of interest" description="Disordered" evidence="1">
    <location>
        <begin position="26"/>
        <end position="75"/>
    </location>
</feature>
<evidence type="ECO:0000256" key="1">
    <source>
        <dbReference type="SAM" id="MobiDB-lite"/>
    </source>
</evidence>
<comment type="caution">
    <text evidence="4">The sequence shown here is derived from an EMBL/GenBank/DDBJ whole genome shotgun (WGS) entry which is preliminary data.</text>
</comment>
<accession>A0AAQ4DAI9</accession>
<protein>
    <submittedName>
        <fullName evidence="4">Uncharacterized protein</fullName>
    </submittedName>
</protein>
<feature type="transmembrane region" description="Helical" evidence="2">
    <location>
        <begin position="326"/>
        <end position="347"/>
    </location>
</feature>
<keyword evidence="5" id="KW-1185">Reference proteome</keyword>
<organism evidence="4 5">
    <name type="scientific">Amblyomma americanum</name>
    <name type="common">Lone star tick</name>
    <dbReference type="NCBI Taxonomy" id="6943"/>
    <lineage>
        <taxon>Eukaryota</taxon>
        <taxon>Metazoa</taxon>
        <taxon>Ecdysozoa</taxon>
        <taxon>Arthropoda</taxon>
        <taxon>Chelicerata</taxon>
        <taxon>Arachnida</taxon>
        <taxon>Acari</taxon>
        <taxon>Parasitiformes</taxon>
        <taxon>Ixodida</taxon>
        <taxon>Ixodoidea</taxon>
        <taxon>Ixodidae</taxon>
        <taxon>Amblyomminae</taxon>
        <taxon>Amblyomma</taxon>
    </lineage>
</organism>
<keyword evidence="2" id="KW-0812">Transmembrane</keyword>
<feature type="region of interest" description="Disordered" evidence="1">
    <location>
        <begin position="349"/>
        <end position="382"/>
    </location>
</feature>
<keyword evidence="3" id="KW-0732">Signal</keyword>
<proteinExistence type="predicted"/>
<evidence type="ECO:0000256" key="3">
    <source>
        <dbReference type="SAM" id="SignalP"/>
    </source>
</evidence>
<evidence type="ECO:0000256" key="2">
    <source>
        <dbReference type="SAM" id="Phobius"/>
    </source>
</evidence>
<keyword evidence="2" id="KW-1133">Transmembrane helix</keyword>
<feature type="region of interest" description="Disordered" evidence="1">
    <location>
        <begin position="138"/>
        <end position="198"/>
    </location>
</feature>
<feature type="region of interest" description="Disordered" evidence="1">
    <location>
        <begin position="399"/>
        <end position="418"/>
    </location>
</feature>
<gene>
    <name evidence="4" type="ORF">V5799_002888</name>
</gene>
<feature type="region of interest" description="Disordered" evidence="1">
    <location>
        <begin position="253"/>
        <end position="295"/>
    </location>
</feature>
<dbReference type="EMBL" id="JARKHS020033014">
    <property type="protein sequence ID" value="KAK8759479.1"/>
    <property type="molecule type" value="Genomic_DNA"/>
</dbReference>
<reference evidence="4 5" key="1">
    <citation type="journal article" date="2023" name="Arcadia Sci">
        <title>De novo assembly of a long-read Amblyomma americanum tick genome.</title>
        <authorList>
            <person name="Chou S."/>
            <person name="Poskanzer K.E."/>
            <person name="Rollins M."/>
            <person name="Thuy-Boun P.S."/>
        </authorList>
    </citation>
    <scope>NUCLEOTIDE SEQUENCE [LARGE SCALE GENOMIC DNA]</scope>
    <source>
        <strain evidence="4">F_SG_1</strain>
        <tissue evidence="4">Salivary glands</tissue>
    </source>
</reference>
<sequence>MRASGGGRRRLLVLWLLAFTLSAVGEQRPGSKGHRHHGSSPQRDRRGVRWHKLLEPGPSEDAAYGPDADDEEQDNEDVYATLSPRIEHAYQEDWMLDKVLSHIQSQDAGGSDERGPLLPAHASHHRWVPRVFIEDSAGAKSGTGSGDAPDSIDGAGSATGSLTTSSTTTSTIKETSKTQAATTVEENDDFGQCPAQDARKKKEGLMEVLFGTKLASHLTTVTTKTTRLTKATTTASTVKKITLPAIKVTKQATTKVTTPRTKHTAKETAKGTKKTVAPPRRKPPPPVQVPPSSDSGSFVMSRFAHVSRESAYMEHMEPMVAFSCRVHLWIIGVLCAMLLLMTLAYCASSKPRTEPVPPPRPPEPPSIPVSPPMSPTIRRPPTEVWEDDLYDVSEIAKMQSRPSVSQVHPTRFLREDLD</sequence>
<evidence type="ECO:0000313" key="5">
    <source>
        <dbReference type="Proteomes" id="UP001321473"/>
    </source>
</evidence>
<keyword evidence="2" id="KW-0472">Membrane</keyword>